<feature type="domain" description="Peptidase M28" evidence="1">
    <location>
        <begin position="72"/>
        <end position="280"/>
    </location>
</feature>
<dbReference type="Proteomes" id="UP000050360">
    <property type="component" value="Unassembled WGS sequence"/>
</dbReference>
<proteinExistence type="predicted"/>
<dbReference type="InterPro" id="IPR007484">
    <property type="entry name" value="Peptidase_M28"/>
</dbReference>
<organism evidence="2 3">
    <name type="scientific">Candidatus Methanoperedens nitratireducens</name>
    <dbReference type="NCBI Taxonomy" id="1392998"/>
    <lineage>
        <taxon>Archaea</taxon>
        <taxon>Methanobacteriati</taxon>
        <taxon>Methanobacteriota</taxon>
        <taxon>Stenosarchaea group</taxon>
        <taxon>Methanomicrobia</taxon>
        <taxon>Methanosarcinales</taxon>
        <taxon>ANME-2 cluster</taxon>
        <taxon>Candidatus Methanoperedentaceae</taxon>
        <taxon>Candidatus Methanoperedens</taxon>
    </lineage>
</organism>
<gene>
    <name evidence="2" type="ORF">MPEBLZ_01580</name>
</gene>
<dbReference type="PANTHER" id="PTHR12147:SF26">
    <property type="entry name" value="PEPTIDASE M28 DOMAIN-CONTAINING PROTEIN"/>
    <property type="match status" value="1"/>
</dbReference>
<dbReference type="AlphaFoldDB" id="A0A0P8A6V8"/>
<evidence type="ECO:0000259" key="1">
    <source>
        <dbReference type="Pfam" id="PF04389"/>
    </source>
</evidence>
<dbReference type="InterPro" id="IPR045175">
    <property type="entry name" value="M28_fam"/>
</dbReference>
<sequence length="296" mass="33205">MIQNKNIPAIVKEVSLTDIKSNIRHLTDYSTRFTFSDKAILAREWIYDQFSKLGYSDVTYQDFILCDSLQKNIVCTKQGKGESDKILILCAHYDSIVKSTVGWDWQTCPAPGANDNASGVAAMIETARILKNIDMNYTIRFIAFTGEEQNLWGSRAYADHALSNNMNIVLVINLDEIGYPDVKPEWKVIIGEDQGNQDPPGNTDTKKFVEVIKQAASAYTNLTIKLLDLWRSDHMPFNSAGFTAIGVCQAGKYPHTHEVTDTYDNIDIDYVVEVTRMTAATIIKVAGITQKKYDPV</sequence>
<dbReference type="PANTHER" id="PTHR12147">
    <property type="entry name" value="METALLOPEPTIDASE M28 FAMILY MEMBER"/>
    <property type="match status" value="1"/>
</dbReference>
<accession>A0A0P8A6V8</accession>
<evidence type="ECO:0000313" key="2">
    <source>
        <dbReference type="EMBL" id="KPQ43863.1"/>
    </source>
</evidence>
<keyword evidence="2" id="KW-0031">Aminopeptidase</keyword>
<dbReference type="Gene3D" id="3.40.630.10">
    <property type="entry name" value="Zn peptidases"/>
    <property type="match status" value="1"/>
</dbReference>
<comment type="caution">
    <text evidence="2">The sequence shown here is derived from an EMBL/GenBank/DDBJ whole genome shotgun (WGS) entry which is preliminary data.</text>
</comment>
<keyword evidence="2" id="KW-0645">Protease</keyword>
<dbReference type="EMBL" id="LKCM01000123">
    <property type="protein sequence ID" value="KPQ43863.1"/>
    <property type="molecule type" value="Genomic_DNA"/>
</dbReference>
<dbReference type="GO" id="GO:0004177">
    <property type="term" value="F:aminopeptidase activity"/>
    <property type="evidence" value="ECO:0007669"/>
    <property type="project" value="UniProtKB-KW"/>
</dbReference>
<protein>
    <submittedName>
        <fullName evidence="2">Leucyl aminopeptidase</fullName>
    </submittedName>
</protein>
<evidence type="ECO:0000313" key="3">
    <source>
        <dbReference type="Proteomes" id="UP000050360"/>
    </source>
</evidence>
<reference evidence="2 3" key="1">
    <citation type="submission" date="2015-09" db="EMBL/GenBank/DDBJ databases">
        <title>A metagenomics-based metabolic model of nitrate-dependent anaerobic oxidation of methane by Methanoperedens-like archaea.</title>
        <authorList>
            <person name="Arshad A."/>
            <person name="Speth D.R."/>
            <person name="De Graaf R.M."/>
            <person name="Op Den Camp H.J."/>
            <person name="Jetten M.S."/>
            <person name="Welte C.U."/>
        </authorList>
    </citation>
    <scope>NUCLEOTIDE SEQUENCE [LARGE SCALE GENOMIC DNA]</scope>
</reference>
<keyword evidence="2" id="KW-0378">Hydrolase</keyword>
<dbReference type="GO" id="GO:0008235">
    <property type="term" value="F:metalloexopeptidase activity"/>
    <property type="evidence" value="ECO:0007669"/>
    <property type="project" value="InterPro"/>
</dbReference>
<name>A0A0P8A6V8_9EURY</name>
<dbReference type="Pfam" id="PF04389">
    <property type="entry name" value="Peptidase_M28"/>
    <property type="match status" value="1"/>
</dbReference>
<dbReference type="SUPFAM" id="SSF53187">
    <property type="entry name" value="Zn-dependent exopeptidases"/>
    <property type="match status" value="1"/>
</dbReference>
<dbReference type="GO" id="GO:0006508">
    <property type="term" value="P:proteolysis"/>
    <property type="evidence" value="ECO:0007669"/>
    <property type="project" value="InterPro"/>
</dbReference>